<evidence type="ECO:0000256" key="1">
    <source>
        <dbReference type="SAM" id="MobiDB-lite"/>
    </source>
</evidence>
<dbReference type="InterPro" id="IPR002586">
    <property type="entry name" value="CobQ/CobB/MinD/ParA_Nub-bd_dom"/>
</dbReference>
<dbReference type="PANTHER" id="PTHR13696">
    <property type="entry name" value="P-LOOP CONTAINING NUCLEOSIDE TRIPHOSPHATE HYDROLASE"/>
    <property type="match status" value="1"/>
</dbReference>
<evidence type="ECO:0000313" key="3">
    <source>
        <dbReference type="EMBL" id="CAI2186230.1"/>
    </source>
</evidence>
<dbReference type="Pfam" id="PF01656">
    <property type="entry name" value="CbiA"/>
    <property type="match status" value="1"/>
</dbReference>
<evidence type="ECO:0000259" key="2">
    <source>
        <dbReference type="Pfam" id="PF01656"/>
    </source>
</evidence>
<protein>
    <submittedName>
        <fullName evidence="3">8382_t:CDS:1</fullName>
    </submittedName>
</protein>
<name>A0A9W4X0J3_9GLOM</name>
<dbReference type="Proteomes" id="UP001153678">
    <property type="component" value="Unassembled WGS sequence"/>
</dbReference>
<keyword evidence="4" id="KW-1185">Reference proteome</keyword>
<accession>A0A9W4X0J3</accession>
<dbReference type="CDD" id="cd02042">
    <property type="entry name" value="ParAB_family"/>
    <property type="match status" value="1"/>
</dbReference>
<reference evidence="3" key="1">
    <citation type="submission" date="2022-08" db="EMBL/GenBank/DDBJ databases">
        <authorList>
            <person name="Kallberg Y."/>
            <person name="Tangrot J."/>
            <person name="Rosling A."/>
        </authorList>
    </citation>
    <scope>NUCLEOTIDE SEQUENCE</scope>
    <source>
        <strain evidence="3">Wild A</strain>
    </source>
</reference>
<dbReference type="InterPro" id="IPR027417">
    <property type="entry name" value="P-loop_NTPase"/>
</dbReference>
<dbReference type="PANTHER" id="PTHR13696:SF96">
    <property type="entry name" value="COBQ_COBB_MIND_PARA NUCLEOTIDE BINDING DOMAIN-CONTAINING PROTEIN"/>
    <property type="match status" value="1"/>
</dbReference>
<comment type="caution">
    <text evidence="3">The sequence shown here is derived from an EMBL/GenBank/DDBJ whole genome shotgun (WGS) entry which is preliminary data.</text>
</comment>
<sequence>MNNSPNSLVDYQKNKEQNNRQPSVNIQPDNDEQKILQELNQSLNLGLNNPNLKQVINKIQELIHKPPSSFSNSGLYSSPATDKAIDKQLQAAQQTILQLEKELSQKDTPFGGDLATIKNLEIKSLEQLLPNQLEEEFIYQIKQSQNYEQLVAVRNSYLAKKLVQAQKSETQEIIKPMELSSIGAEPSQIKYERYLEIKGMFIEPHFKISHPEFTYEFIAHFVIERGVGKSTLARALAVEASKQKLRVLLADCDPQQATTLREANQYDLTIIDGPARTSHATLEIAQKADLVIQPTGASRDDLIPAVKEFNALFKAGVNKKKLLFILNHIGSQAEAEAAQAYLQETSYSFLPIVLPEKVSFRSIQNEGKSITETAYKTLRKQAKNFEKRDEKDEGFRVDDVGFFDDGKIKTFILFEFKKDVSDRLLDQTPGFNKFQKSSLDEEEEKRILLVEINKFEEDILVMGIIGGKIPEKMSWSGGKRMVRRDRKIYPFSWKFKKRGLAKRGLSS</sequence>
<feature type="region of interest" description="Disordered" evidence="1">
    <location>
        <begin position="1"/>
        <end position="27"/>
    </location>
</feature>
<feature type="domain" description="CobQ/CobB/MinD/ParA nucleotide binding" evidence="2">
    <location>
        <begin position="226"/>
        <end position="369"/>
    </location>
</feature>
<proteinExistence type="predicted"/>
<dbReference type="SUPFAM" id="SSF52540">
    <property type="entry name" value="P-loop containing nucleoside triphosphate hydrolases"/>
    <property type="match status" value="1"/>
</dbReference>
<evidence type="ECO:0000313" key="4">
    <source>
        <dbReference type="Proteomes" id="UP001153678"/>
    </source>
</evidence>
<gene>
    <name evidence="3" type="ORF">FWILDA_LOCUS12471</name>
</gene>
<organism evidence="3 4">
    <name type="scientific">Funneliformis geosporum</name>
    <dbReference type="NCBI Taxonomy" id="1117311"/>
    <lineage>
        <taxon>Eukaryota</taxon>
        <taxon>Fungi</taxon>
        <taxon>Fungi incertae sedis</taxon>
        <taxon>Mucoromycota</taxon>
        <taxon>Glomeromycotina</taxon>
        <taxon>Glomeromycetes</taxon>
        <taxon>Glomerales</taxon>
        <taxon>Glomeraceae</taxon>
        <taxon>Funneliformis</taxon>
    </lineage>
</organism>
<dbReference type="EMBL" id="CAMKVN010004052">
    <property type="protein sequence ID" value="CAI2186230.1"/>
    <property type="molecule type" value="Genomic_DNA"/>
</dbReference>
<dbReference type="InterPro" id="IPR050678">
    <property type="entry name" value="DNA_Partitioning_ATPase"/>
</dbReference>
<dbReference type="Gene3D" id="3.40.50.300">
    <property type="entry name" value="P-loop containing nucleotide triphosphate hydrolases"/>
    <property type="match status" value="1"/>
</dbReference>
<dbReference type="AlphaFoldDB" id="A0A9W4X0J3"/>
<dbReference type="OrthoDB" id="6432167at2759"/>